<evidence type="ECO:0000256" key="5">
    <source>
        <dbReference type="ARBA" id="ARBA00022525"/>
    </source>
</evidence>
<keyword evidence="11" id="KW-0969">Cilium</keyword>
<sequence>MRSTFHGLETARRGLATQQTALQTTGHNIANANTVGYSRQRVNFTQTEPYPAPSMNRPQIPGQLGTGVEASSIQRVREGYLDLQYRGENSKLGDWESRNQGLGRLEDLLNEPSEYGLSKTLDRFWQSLQDLANSPENNGARSSVRQRGLEVSNTFNYLTDSIKKFHTDTEAEEKAAIDTINYLASQINKLNEEIGNVEPHGYLPNDLYDQRDVLIDQLSKLTEVQITVEKSQGNSLAMAEGKYTIELAGVNGSKHKLVDGVDKTFNNPIDNTFQSNSGKLRGLSEAKVTYTDMLTDIQKISSDFVTSFNALHTQGKGLKDSSNTVPSGIEFFKIDANGRMDVTDSIKDSIDGLNNIAASNDGFPGDGTWAMSLSTSLSKPKSEYEKIIASLGVRAQEANRMVYNTDVLLQSVEKNRQSISGVSLDEEMTNMIQFQHAYNASARTITAVDEMLDRIINNMGIVGR</sequence>
<dbReference type="Pfam" id="PF22638">
    <property type="entry name" value="FlgK_D1"/>
    <property type="match status" value="1"/>
</dbReference>
<dbReference type="Pfam" id="PF00460">
    <property type="entry name" value="Flg_bb_rod"/>
    <property type="match status" value="1"/>
</dbReference>
<evidence type="ECO:0000313" key="12">
    <source>
        <dbReference type="Proteomes" id="UP001549097"/>
    </source>
</evidence>
<feature type="domain" description="Flagellar hook-associated protein FlgK helical" evidence="10">
    <location>
        <begin position="102"/>
        <end position="320"/>
    </location>
</feature>
<keyword evidence="6 7" id="KW-0975">Bacterial flagellum</keyword>
<keyword evidence="12" id="KW-1185">Reference proteome</keyword>
<evidence type="ECO:0000256" key="6">
    <source>
        <dbReference type="ARBA" id="ARBA00023143"/>
    </source>
</evidence>
<name>A0ABV2LEK1_9BACL</name>
<dbReference type="SUPFAM" id="SSF64518">
    <property type="entry name" value="Phase 1 flagellin"/>
    <property type="match status" value="1"/>
</dbReference>
<evidence type="ECO:0000259" key="10">
    <source>
        <dbReference type="Pfam" id="PF22638"/>
    </source>
</evidence>
<comment type="caution">
    <text evidence="11">The sequence shown here is derived from an EMBL/GenBank/DDBJ whole genome shotgun (WGS) entry which is preliminary data.</text>
</comment>
<dbReference type="EMBL" id="JBEPMP010000001">
    <property type="protein sequence ID" value="MET3727016.1"/>
    <property type="molecule type" value="Genomic_DNA"/>
</dbReference>
<keyword evidence="11" id="KW-0282">Flagellum</keyword>
<evidence type="ECO:0000256" key="4">
    <source>
        <dbReference type="ARBA" id="ARBA00016244"/>
    </source>
</evidence>
<feature type="domain" description="Flagellar basal-body/hook protein C-terminal" evidence="9">
    <location>
        <begin position="418"/>
        <end position="457"/>
    </location>
</feature>
<feature type="domain" description="Flagellar basal body rod protein N-terminal" evidence="8">
    <location>
        <begin position="8"/>
        <end position="37"/>
    </location>
</feature>
<dbReference type="InterPro" id="IPR010930">
    <property type="entry name" value="Flg_bb/hook_C_dom"/>
</dbReference>
<keyword evidence="11" id="KW-0966">Cell projection</keyword>
<dbReference type="PANTHER" id="PTHR30033">
    <property type="entry name" value="FLAGELLAR HOOK-ASSOCIATED PROTEIN 1"/>
    <property type="match status" value="1"/>
</dbReference>
<evidence type="ECO:0000256" key="2">
    <source>
        <dbReference type="ARBA" id="ARBA00004613"/>
    </source>
</evidence>
<keyword evidence="5 7" id="KW-0964">Secreted</keyword>
<dbReference type="Pfam" id="PF06429">
    <property type="entry name" value="Flg_bbr_C"/>
    <property type="match status" value="1"/>
</dbReference>
<evidence type="ECO:0000256" key="1">
    <source>
        <dbReference type="ARBA" id="ARBA00004365"/>
    </source>
</evidence>
<comment type="subcellular location">
    <subcellularLocation>
        <location evidence="1 7">Bacterial flagellum</location>
    </subcellularLocation>
    <subcellularLocation>
        <location evidence="2 7">Secreted</location>
    </subcellularLocation>
</comment>
<accession>A0ABV2LEK1</accession>
<dbReference type="Proteomes" id="UP001549097">
    <property type="component" value="Unassembled WGS sequence"/>
</dbReference>
<organism evidence="11 12">
    <name type="scientific">Fictibacillus halophilus</name>
    <dbReference type="NCBI Taxonomy" id="1610490"/>
    <lineage>
        <taxon>Bacteria</taxon>
        <taxon>Bacillati</taxon>
        <taxon>Bacillota</taxon>
        <taxon>Bacilli</taxon>
        <taxon>Bacillales</taxon>
        <taxon>Fictibacillaceae</taxon>
        <taxon>Fictibacillus</taxon>
    </lineage>
</organism>
<evidence type="ECO:0000256" key="3">
    <source>
        <dbReference type="ARBA" id="ARBA00009677"/>
    </source>
</evidence>
<evidence type="ECO:0000259" key="8">
    <source>
        <dbReference type="Pfam" id="PF00460"/>
    </source>
</evidence>
<dbReference type="InterPro" id="IPR001444">
    <property type="entry name" value="Flag_bb_rod_N"/>
</dbReference>
<protein>
    <recommendedName>
        <fullName evidence="4 7">Flagellar hook-associated protein 1</fullName>
        <shortName evidence="7">HAP1</shortName>
    </recommendedName>
</protein>
<dbReference type="PRINTS" id="PR01005">
    <property type="entry name" value="FLGHOOKAP1"/>
</dbReference>
<evidence type="ECO:0000313" key="11">
    <source>
        <dbReference type="EMBL" id="MET3727016.1"/>
    </source>
</evidence>
<reference evidence="11 12" key="1">
    <citation type="submission" date="2024-06" db="EMBL/GenBank/DDBJ databases">
        <title>Genomic Encyclopedia of Type Strains, Phase IV (KMG-IV): sequencing the most valuable type-strain genomes for metagenomic binning, comparative biology and taxonomic classification.</title>
        <authorList>
            <person name="Goeker M."/>
        </authorList>
    </citation>
    <scope>NUCLEOTIDE SEQUENCE [LARGE SCALE GENOMIC DNA]</scope>
    <source>
        <strain evidence="11 12">DSM 100124</strain>
    </source>
</reference>
<dbReference type="InterPro" id="IPR002371">
    <property type="entry name" value="FlgK"/>
</dbReference>
<evidence type="ECO:0000259" key="9">
    <source>
        <dbReference type="Pfam" id="PF06429"/>
    </source>
</evidence>
<dbReference type="NCBIfam" id="TIGR02492">
    <property type="entry name" value="flgK_ends"/>
    <property type="match status" value="1"/>
</dbReference>
<dbReference type="PANTHER" id="PTHR30033:SF1">
    <property type="entry name" value="FLAGELLAR HOOK-ASSOCIATED PROTEIN 1"/>
    <property type="match status" value="1"/>
</dbReference>
<gene>
    <name evidence="7" type="primary">flgK</name>
    <name evidence="11" type="ORF">ABID52_000597</name>
</gene>
<evidence type="ECO:0000256" key="7">
    <source>
        <dbReference type="RuleBase" id="RU362065"/>
    </source>
</evidence>
<proteinExistence type="inferred from homology"/>
<dbReference type="RefSeq" id="WP_198768387.1">
    <property type="nucleotide sequence ID" value="NZ_JAEACF010000001.1"/>
</dbReference>
<comment type="similarity">
    <text evidence="3 7">Belongs to the flagella basal body rod proteins family.</text>
</comment>
<dbReference type="InterPro" id="IPR053927">
    <property type="entry name" value="FlgK_helical"/>
</dbReference>